<dbReference type="GO" id="GO:0003700">
    <property type="term" value="F:DNA-binding transcription factor activity"/>
    <property type="evidence" value="ECO:0007669"/>
    <property type="project" value="InterPro"/>
</dbReference>
<sequence length="132" mass="15062">MSRRNTAARTAILSEFESASTAFSHEMLERRLGESVNRATIYRTLKRLWEDGVVHRVVATDGVQYFALCAECRGDDHHHEHLHFRCLSCERVECMEQEVVVRLPTGYRSVNFNATVSGFCRECAKQEGGLPE</sequence>
<proteinExistence type="predicted"/>
<evidence type="ECO:0000313" key="3">
    <source>
        <dbReference type="EMBL" id="PPK85965.1"/>
    </source>
</evidence>
<dbReference type="InterPro" id="IPR036388">
    <property type="entry name" value="WH-like_DNA-bd_sf"/>
</dbReference>
<feature type="binding site" evidence="1">
    <location>
        <position position="123"/>
    </location>
    <ligand>
        <name>Zn(2+)</name>
        <dbReference type="ChEBI" id="CHEBI:29105"/>
    </ligand>
</feature>
<dbReference type="SUPFAM" id="SSF46785">
    <property type="entry name" value="Winged helix' DNA-binding domain"/>
    <property type="match status" value="1"/>
</dbReference>
<dbReference type="AlphaFoldDB" id="A0A2S6I478"/>
<dbReference type="Pfam" id="PF01475">
    <property type="entry name" value="FUR"/>
    <property type="match status" value="1"/>
</dbReference>
<keyword evidence="2" id="KW-0408">Iron</keyword>
<reference evidence="3 4" key="1">
    <citation type="submission" date="2018-02" db="EMBL/GenBank/DDBJ databases">
        <title>Genomic Encyclopedia of Archaeal and Bacterial Type Strains, Phase II (KMG-II): from individual species to whole genera.</title>
        <authorList>
            <person name="Goeker M."/>
        </authorList>
    </citation>
    <scope>NUCLEOTIDE SEQUENCE [LARGE SCALE GENOMIC DNA]</scope>
    <source>
        <strain evidence="3 4">DSM 29526</strain>
    </source>
</reference>
<dbReference type="Gene3D" id="1.10.10.10">
    <property type="entry name" value="Winged helix-like DNA-binding domain superfamily/Winged helix DNA-binding domain"/>
    <property type="match status" value="1"/>
</dbReference>
<protein>
    <submittedName>
        <fullName evidence="3">Fur family ferric uptake transcriptional regulator</fullName>
    </submittedName>
</protein>
<dbReference type="InterPro" id="IPR036390">
    <property type="entry name" value="WH_DNA-bd_sf"/>
</dbReference>
<feature type="binding site" evidence="2">
    <location>
        <position position="77"/>
    </location>
    <ligand>
        <name>Fe cation</name>
        <dbReference type="ChEBI" id="CHEBI:24875"/>
    </ligand>
</feature>
<dbReference type="GO" id="GO:1900376">
    <property type="term" value="P:regulation of secondary metabolite biosynthetic process"/>
    <property type="evidence" value="ECO:0007669"/>
    <property type="project" value="TreeGrafter"/>
</dbReference>
<comment type="caution">
    <text evidence="3">The sequence shown here is derived from an EMBL/GenBank/DDBJ whole genome shotgun (WGS) entry which is preliminary data.</text>
</comment>
<feature type="binding site" evidence="1">
    <location>
        <position position="86"/>
    </location>
    <ligand>
        <name>Zn(2+)</name>
        <dbReference type="ChEBI" id="CHEBI:29105"/>
    </ligand>
</feature>
<feature type="binding site" evidence="1">
    <location>
        <position position="89"/>
    </location>
    <ligand>
        <name>Zn(2+)</name>
        <dbReference type="ChEBI" id="CHEBI:29105"/>
    </ligand>
</feature>
<dbReference type="PANTHER" id="PTHR33202:SF7">
    <property type="entry name" value="FERRIC UPTAKE REGULATION PROTEIN"/>
    <property type="match status" value="1"/>
</dbReference>
<organism evidence="3 4">
    <name type="scientific">Neolewinella xylanilytica</name>
    <dbReference type="NCBI Taxonomy" id="1514080"/>
    <lineage>
        <taxon>Bacteria</taxon>
        <taxon>Pseudomonadati</taxon>
        <taxon>Bacteroidota</taxon>
        <taxon>Saprospiria</taxon>
        <taxon>Saprospirales</taxon>
        <taxon>Lewinellaceae</taxon>
        <taxon>Neolewinella</taxon>
    </lineage>
</organism>
<dbReference type="OrthoDB" id="594893at2"/>
<comment type="cofactor">
    <cofactor evidence="2">
        <name>Mn(2+)</name>
        <dbReference type="ChEBI" id="CHEBI:29035"/>
    </cofactor>
    <cofactor evidence="2">
        <name>Fe(2+)</name>
        <dbReference type="ChEBI" id="CHEBI:29033"/>
    </cofactor>
    <text evidence="2">Binds 1 Mn(2+) or Fe(2+) ion per subunit.</text>
</comment>
<keyword evidence="4" id="KW-1185">Reference proteome</keyword>
<comment type="cofactor">
    <cofactor evidence="1">
        <name>Zn(2+)</name>
        <dbReference type="ChEBI" id="CHEBI:29105"/>
    </cofactor>
    <text evidence="1">Binds 1 zinc ion per subunit.</text>
</comment>
<evidence type="ECO:0000256" key="1">
    <source>
        <dbReference type="PIRSR" id="PIRSR602481-1"/>
    </source>
</evidence>
<keyword evidence="1" id="KW-0479">Metal-binding</keyword>
<feature type="binding site" evidence="1">
    <location>
        <position position="120"/>
    </location>
    <ligand>
        <name>Zn(2+)</name>
        <dbReference type="ChEBI" id="CHEBI:29105"/>
    </ligand>
</feature>
<dbReference type="InterPro" id="IPR002481">
    <property type="entry name" value="FUR"/>
</dbReference>
<accession>A0A2S6I478</accession>
<dbReference type="Proteomes" id="UP000237662">
    <property type="component" value="Unassembled WGS sequence"/>
</dbReference>
<evidence type="ECO:0000313" key="4">
    <source>
        <dbReference type="Proteomes" id="UP000237662"/>
    </source>
</evidence>
<dbReference type="GO" id="GO:0008270">
    <property type="term" value="F:zinc ion binding"/>
    <property type="evidence" value="ECO:0007669"/>
    <property type="project" value="TreeGrafter"/>
</dbReference>
<name>A0A2S6I478_9BACT</name>
<dbReference type="GO" id="GO:0045892">
    <property type="term" value="P:negative regulation of DNA-templated transcription"/>
    <property type="evidence" value="ECO:0007669"/>
    <property type="project" value="TreeGrafter"/>
</dbReference>
<dbReference type="RefSeq" id="WP_104420437.1">
    <property type="nucleotide sequence ID" value="NZ_PTJC01000006.1"/>
</dbReference>
<gene>
    <name evidence="3" type="ORF">CLV84_2879</name>
</gene>
<keyword evidence="1" id="KW-0862">Zinc</keyword>
<dbReference type="EMBL" id="PTJC01000006">
    <property type="protein sequence ID" value="PPK85965.1"/>
    <property type="molecule type" value="Genomic_DNA"/>
</dbReference>
<dbReference type="GO" id="GO:0000976">
    <property type="term" value="F:transcription cis-regulatory region binding"/>
    <property type="evidence" value="ECO:0007669"/>
    <property type="project" value="TreeGrafter"/>
</dbReference>
<dbReference type="PANTHER" id="PTHR33202">
    <property type="entry name" value="ZINC UPTAKE REGULATION PROTEIN"/>
    <property type="match status" value="1"/>
</dbReference>
<evidence type="ECO:0000256" key="2">
    <source>
        <dbReference type="PIRSR" id="PIRSR602481-2"/>
    </source>
</evidence>